<comment type="caution">
    <text evidence="8">The sequence shown here is derived from an EMBL/GenBank/DDBJ whole genome shotgun (WGS) entry which is preliminary data.</text>
</comment>
<dbReference type="EMBL" id="MCGO01000031">
    <property type="protein sequence ID" value="ORY41540.1"/>
    <property type="molecule type" value="Genomic_DNA"/>
</dbReference>
<dbReference type="GO" id="GO:0031519">
    <property type="term" value="C:PcG protein complex"/>
    <property type="evidence" value="ECO:0007669"/>
    <property type="project" value="TreeGrafter"/>
</dbReference>
<dbReference type="PANTHER" id="PTHR14003:SF19">
    <property type="entry name" value="YY2 TRANSCRIPTION FACTOR"/>
    <property type="match status" value="1"/>
</dbReference>
<feature type="region of interest" description="Disordered" evidence="6">
    <location>
        <begin position="639"/>
        <end position="680"/>
    </location>
</feature>
<feature type="compositionally biased region" description="Polar residues" evidence="6">
    <location>
        <begin position="279"/>
        <end position="288"/>
    </location>
</feature>
<dbReference type="AlphaFoldDB" id="A0A1Y2C3C2"/>
<feature type="domain" description="C2H2-type" evidence="7">
    <location>
        <begin position="424"/>
        <end position="453"/>
    </location>
</feature>
<dbReference type="InterPro" id="IPR036236">
    <property type="entry name" value="Znf_C2H2_sf"/>
</dbReference>
<evidence type="ECO:0000313" key="8">
    <source>
        <dbReference type="EMBL" id="ORY41540.1"/>
    </source>
</evidence>
<dbReference type="GO" id="GO:0005667">
    <property type="term" value="C:transcription regulator complex"/>
    <property type="evidence" value="ECO:0007669"/>
    <property type="project" value="TreeGrafter"/>
</dbReference>
<feature type="region of interest" description="Disordered" evidence="6">
    <location>
        <begin position="192"/>
        <end position="422"/>
    </location>
</feature>
<dbReference type="STRING" id="329046.A0A1Y2C3C2"/>
<dbReference type="PANTHER" id="PTHR14003">
    <property type="entry name" value="TRANSCRIPTIONAL REPRESSOR PROTEIN YY"/>
    <property type="match status" value="1"/>
</dbReference>
<keyword evidence="9" id="KW-1185">Reference proteome</keyword>
<feature type="non-terminal residue" evidence="8">
    <location>
        <position position="1"/>
    </location>
</feature>
<evidence type="ECO:0000256" key="6">
    <source>
        <dbReference type="SAM" id="MobiDB-lite"/>
    </source>
</evidence>
<feature type="region of interest" description="Disordered" evidence="6">
    <location>
        <begin position="153"/>
        <end position="173"/>
    </location>
</feature>
<proteinExistence type="predicted"/>
<dbReference type="GO" id="GO:0008270">
    <property type="term" value="F:zinc ion binding"/>
    <property type="evidence" value="ECO:0007669"/>
    <property type="project" value="UniProtKB-KW"/>
</dbReference>
<keyword evidence="1" id="KW-0479">Metal-binding</keyword>
<evidence type="ECO:0000256" key="1">
    <source>
        <dbReference type="ARBA" id="ARBA00022723"/>
    </source>
</evidence>
<dbReference type="GO" id="GO:0000978">
    <property type="term" value="F:RNA polymerase II cis-regulatory region sequence-specific DNA binding"/>
    <property type="evidence" value="ECO:0007669"/>
    <property type="project" value="TreeGrafter"/>
</dbReference>
<evidence type="ECO:0000256" key="2">
    <source>
        <dbReference type="ARBA" id="ARBA00022737"/>
    </source>
</evidence>
<feature type="compositionally biased region" description="Polar residues" evidence="6">
    <location>
        <begin position="315"/>
        <end position="326"/>
    </location>
</feature>
<evidence type="ECO:0000313" key="9">
    <source>
        <dbReference type="Proteomes" id="UP000193642"/>
    </source>
</evidence>
<dbReference type="InterPro" id="IPR017956">
    <property type="entry name" value="AT_hook_DNA-bd_motif"/>
</dbReference>
<name>A0A1Y2C3C2_9FUNG</name>
<dbReference type="InterPro" id="IPR013087">
    <property type="entry name" value="Znf_C2H2_type"/>
</dbReference>
<dbReference type="OrthoDB" id="5876363at2759"/>
<dbReference type="GO" id="GO:0000785">
    <property type="term" value="C:chromatin"/>
    <property type="evidence" value="ECO:0007669"/>
    <property type="project" value="TreeGrafter"/>
</dbReference>
<feature type="compositionally biased region" description="Basic residues" evidence="6">
    <location>
        <begin position="406"/>
        <end position="415"/>
    </location>
</feature>
<dbReference type="SMART" id="SM00355">
    <property type="entry name" value="ZnF_C2H2"/>
    <property type="match status" value="5"/>
</dbReference>
<protein>
    <recommendedName>
        <fullName evidence="7">C2H2-type domain-containing protein</fullName>
    </recommendedName>
</protein>
<keyword evidence="4" id="KW-0862">Zinc</keyword>
<dbReference type="PROSITE" id="PS50157">
    <property type="entry name" value="ZINC_FINGER_C2H2_2"/>
    <property type="match status" value="4"/>
</dbReference>
<organism evidence="8 9">
    <name type="scientific">Rhizoclosmatium globosum</name>
    <dbReference type="NCBI Taxonomy" id="329046"/>
    <lineage>
        <taxon>Eukaryota</taxon>
        <taxon>Fungi</taxon>
        <taxon>Fungi incertae sedis</taxon>
        <taxon>Chytridiomycota</taxon>
        <taxon>Chytridiomycota incertae sedis</taxon>
        <taxon>Chytridiomycetes</taxon>
        <taxon>Chytridiales</taxon>
        <taxon>Chytriomycetaceae</taxon>
        <taxon>Rhizoclosmatium</taxon>
    </lineage>
</organism>
<dbReference type="GO" id="GO:0000981">
    <property type="term" value="F:DNA-binding transcription factor activity, RNA polymerase II-specific"/>
    <property type="evidence" value="ECO:0007669"/>
    <property type="project" value="TreeGrafter"/>
</dbReference>
<evidence type="ECO:0000259" key="7">
    <source>
        <dbReference type="PROSITE" id="PS50157"/>
    </source>
</evidence>
<dbReference type="SUPFAM" id="SSF57667">
    <property type="entry name" value="beta-beta-alpha zinc fingers"/>
    <property type="match status" value="1"/>
</dbReference>
<evidence type="ECO:0000256" key="5">
    <source>
        <dbReference type="PROSITE-ProRule" id="PRU00042"/>
    </source>
</evidence>
<dbReference type="PROSITE" id="PS00028">
    <property type="entry name" value="ZINC_FINGER_C2H2_1"/>
    <property type="match status" value="3"/>
</dbReference>
<feature type="compositionally biased region" description="Basic residues" evidence="6">
    <location>
        <begin position="346"/>
        <end position="357"/>
    </location>
</feature>
<keyword evidence="2" id="KW-0677">Repeat</keyword>
<feature type="domain" description="C2H2-type" evidence="7">
    <location>
        <begin position="546"/>
        <end position="576"/>
    </location>
</feature>
<feature type="domain" description="C2H2-type" evidence="7">
    <location>
        <begin position="454"/>
        <end position="481"/>
    </location>
</feature>
<sequence length="838" mass="91827">MCPLHCEGGDGVVVEGEEDVVVDEEGEKGGDLGQTDVGVLSKTRAVVEPRGKLRVKADPSVLAAMIAMKRRRQEEADEKVIVVVPLKLNAGGERPRVLNGSSVKRKGSRAGVVQETLPKVEPKLEAVLQEENDEMKEEKATEDEYPKDTNIAASADSVTDSTPAIDEGGEMEAGGELIEREGIETDTEAHNVATLEEEPQDEETETIDEAEAIGEQEETMFPDIKSDAEVRLPLSEGTPSETSEASDVPADREMQNEEGELRLMESASASSAAEPTLAVTATYSTEATPEQELCQSADDAPTKVEETEEMDWNNDDSVLTNGSTSVDFVDGISSIGSTPKSGTGRPRGRPPKKRKTPKGTPVEKESRDEGPAPTNGSILLGPNVAESVDGVLSTVSTRNSTGSGRPRGRPPKKRKTPDGSPLKFKCKVSGCNRAFPTEWHLNRHNNLHGENPTFKCPTCLKAFQSQYHLDRHRLSHESGRWKCLEEGCGKVFNGQTFLAAHKENIHVQGNAAPKGVLEEGCIGIEVTALRSSAALPNVPVVAGHKYICKIKGCGKLFTTQFILTRHVSGEHGEEYVDDPEVSVIPSAGPPVCPKEECKGKQFPSQWHLERHLRSHNNNGRAATTSNIEPVNVFEERKLRGKPRENIVPKEKEKEKERKKGAERKPIVIKIPRPNQGSTSVRKRSLAGGVYKFPAALNRMAVVVRARRFLVKGAPVSHLVPEKRFVVDFEGNVEFRDEGNDGDWEDLVDTDIEPEYEFEGGFLDQLLEASRDVEMLDERSDREREIIYGFLHNATEPLFDNGNGSKQLDSLPSHPEDMSLDLSKEAPLDNQDLLFGMIA</sequence>
<dbReference type="Proteomes" id="UP000193642">
    <property type="component" value="Unassembled WGS sequence"/>
</dbReference>
<gene>
    <name evidence="8" type="ORF">BCR33DRAFT_718709</name>
</gene>
<dbReference type="PRINTS" id="PR00929">
    <property type="entry name" value="ATHOOK"/>
</dbReference>
<feature type="compositionally biased region" description="Basic and acidic residues" evidence="6">
    <location>
        <begin position="249"/>
        <end position="263"/>
    </location>
</feature>
<dbReference type="Gene3D" id="3.30.160.60">
    <property type="entry name" value="Classic Zinc Finger"/>
    <property type="match status" value="3"/>
</dbReference>
<dbReference type="Pfam" id="PF00096">
    <property type="entry name" value="zf-C2H2"/>
    <property type="match status" value="2"/>
</dbReference>
<feature type="domain" description="C2H2-type" evidence="7">
    <location>
        <begin position="481"/>
        <end position="511"/>
    </location>
</feature>
<feature type="compositionally biased region" description="Basic and acidic residues" evidence="6">
    <location>
        <begin position="361"/>
        <end position="370"/>
    </location>
</feature>
<reference evidence="8 9" key="1">
    <citation type="submission" date="2016-07" db="EMBL/GenBank/DDBJ databases">
        <title>Pervasive Adenine N6-methylation of Active Genes in Fungi.</title>
        <authorList>
            <consortium name="DOE Joint Genome Institute"/>
            <person name="Mondo S.J."/>
            <person name="Dannebaum R.O."/>
            <person name="Kuo R.C."/>
            <person name="Labutti K."/>
            <person name="Haridas S."/>
            <person name="Kuo A."/>
            <person name="Salamov A."/>
            <person name="Ahrendt S.R."/>
            <person name="Lipzen A."/>
            <person name="Sullivan W."/>
            <person name="Andreopoulos W.B."/>
            <person name="Clum A."/>
            <person name="Lindquist E."/>
            <person name="Daum C."/>
            <person name="Ramamoorthy G.K."/>
            <person name="Gryganskyi A."/>
            <person name="Culley D."/>
            <person name="Magnuson J.K."/>
            <person name="James T.Y."/>
            <person name="O'Malley M.A."/>
            <person name="Stajich J.E."/>
            <person name="Spatafora J.W."/>
            <person name="Visel A."/>
            <person name="Grigoriev I.V."/>
        </authorList>
    </citation>
    <scope>NUCLEOTIDE SEQUENCE [LARGE SCALE GENOMIC DNA]</scope>
    <source>
        <strain evidence="8 9">JEL800</strain>
    </source>
</reference>
<feature type="compositionally biased region" description="Acidic residues" evidence="6">
    <location>
        <begin position="195"/>
        <end position="220"/>
    </location>
</feature>
<accession>A0A1Y2C3C2</accession>
<evidence type="ECO:0000256" key="3">
    <source>
        <dbReference type="ARBA" id="ARBA00022771"/>
    </source>
</evidence>
<evidence type="ECO:0000256" key="4">
    <source>
        <dbReference type="ARBA" id="ARBA00022833"/>
    </source>
</evidence>
<keyword evidence="3 5" id="KW-0863">Zinc-finger</keyword>
<feature type="compositionally biased region" description="Basic and acidic residues" evidence="6">
    <location>
        <begin position="639"/>
        <end position="665"/>
    </location>
</feature>